<proteinExistence type="inferred from homology"/>
<dbReference type="InterPro" id="IPR036679">
    <property type="entry name" value="FlgN-like_sf"/>
</dbReference>
<dbReference type="Pfam" id="PF05130">
    <property type="entry name" value="FlgN"/>
    <property type="match status" value="1"/>
</dbReference>
<name>A0A330L5Q9_9BACT</name>
<evidence type="ECO:0000313" key="5">
    <source>
        <dbReference type="Proteomes" id="UP000248168"/>
    </source>
</evidence>
<evidence type="ECO:0000256" key="1">
    <source>
        <dbReference type="ARBA" id="ARBA00002397"/>
    </source>
</evidence>
<comment type="function">
    <text evidence="1">Required for the efficient initiation of filament assembly.</text>
</comment>
<organism evidence="4 5">
    <name type="scientific">Nitrospira lenta</name>
    <dbReference type="NCBI Taxonomy" id="1436998"/>
    <lineage>
        <taxon>Bacteria</taxon>
        <taxon>Pseudomonadati</taxon>
        <taxon>Nitrospirota</taxon>
        <taxon>Nitrospiria</taxon>
        <taxon>Nitrospirales</taxon>
        <taxon>Nitrospiraceae</taxon>
        <taxon>Nitrospira</taxon>
    </lineage>
</organism>
<keyword evidence="5" id="KW-1185">Reference proteome</keyword>
<comment type="similarity">
    <text evidence="2">Belongs to the FlgN family.</text>
</comment>
<evidence type="ECO:0008006" key="6">
    <source>
        <dbReference type="Google" id="ProtNLM"/>
    </source>
</evidence>
<evidence type="ECO:0000313" key="4">
    <source>
        <dbReference type="EMBL" id="SPP65179.1"/>
    </source>
</evidence>
<dbReference type="Gene3D" id="1.20.58.300">
    <property type="entry name" value="FlgN-like"/>
    <property type="match status" value="1"/>
</dbReference>
<dbReference type="OrthoDB" id="9791233at2"/>
<evidence type="ECO:0000256" key="3">
    <source>
        <dbReference type="ARBA" id="ARBA00022795"/>
    </source>
</evidence>
<dbReference type="GO" id="GO:0044780">
    <property type="term" value="P:bacterial-type flagellum assembly"/>
    <property type="evidence" value="ECO:0007669"/>
    <property type="project" value="InterPro"/>
</dbReference>
<keyword evidence="3" id="KW-1005">Bacterial flagellum biogenesis</keyword>
<reference evidence="5" key="1">
    <citation type="submission" date="2018-04" db="EMBL/GenBank/DDBJ databases">
        <authorList>
            <person name="Lucker S."/>
            <person name="Sakoula D."/>
        </authorList>
    </citation>
    <scope>NUCLEOTIDE SEQUENCE [LARGE SCALE GENOMIC DNA]</scope>
</reference>
<sequence>MSEASSQGARMPSVSTALSAQLVTILLRELAACQSLLETVEAERHAIKTLAIGDFHPINVRRLAILEQLQSIADARDQAVRQITAALSLSDSASSLHSLLDRWHGLESATVRRHHETLMATAKHVREEIKQNVVLIDGIRGFVEHALTAGAAALTDGNAYGRTGKPALAHPLSAVLYQQG</sequence>
<evidence type="ECO:0000256" key="2">
    <source>
        <dbReference type="ARBA" id="ARBA00007703"/>
    </source>
</evidence>
<dbReference type="SUPFAM" id="SSF140566">
    <property type="entry name" value="FlgN-like"/>
    <property type="match status" value="1"/>
</dbReference>
<dbReference type="Proteomes" id="UP000248168">
    <property type="component" value="Unassembled WGS sequence"/>
</dbReference>
<dbReference type="AlphaFoldDB" id="A0A330L5Q9"/>
<accession>A0A330L5Q9</accession>
<protein>
    <recommendedName>
        <fullName evidence="6">Flagella synthesis protein FlgN</fullName>
    </recommendedName>
</protein>
<dbReference type="InterPro" id="IPR007809">
    <property type="entry name" value="FlgN-like"/>
</dbReference>
<dbReference type="EMBL" id="OUNR01000016">
    <property type="protein sequence ID" value="SPP65179.1"/>
    <property type="molecule type" value="Genomic_DNA"/>
</dbReference>
<gene>
    <name evidence="4" type="ORF">NITLEN_30093</name>
</gene>
<dbReference type="InParanoid" id="A0A330L5Q9"/>